<name>A0ABV8R3I3_9MICC</name>
<evidence type="ECO:0000313" key="1">
    <source>
        <dbReference type="EMBL" id="MFC4267006.1"/>
    </source>
</evidence>
<protein>
    <submittedName>
        <fullName evidence="1">Uncharacterized protein</fullName>
    </submittedName>
</protein>
<dbReference type="EMBL" id="JBHSCQ010000022">
    <property type="protein sequence ID" value="MFC4267006.1"/>
    <property type="molecule type" value="Genomic_DNA"/>
</dbReference>
<proteinExistence type="predicted"/>
<comment type="caution">
    <text evidence="1">The sequence shown here is derived from an EMBL/GenBank/DDBJ whole genome shotgun (WGS) entry which is preliminary data.</text>
</comment>
<accession>A0ABV8R3I3</accession>
<organism evidence="1 2">
    <name type="scientific">Arthrobacter cryoconiti</name>
    <dbReference type="NCBI Taxonomy" id="748907"/>
    <lineage>
        <taxon>Bacteria</taxon>
        <taxon>Bacillati</taxon>
        <taxon>Actinomycetota</taxon>
        <taxon>Actinomycetes</taxon>
        <taxon>Micrococcales</taxon>
        <taxon>Micrococcaceae</taxon>
        <taxon>Arthrobacter</taxon>
    </lineage>
</organism>
<evidence type="ECO:0000313" key="2">
    <source>
        <dbReference type="Proteomes" id="UP001595773"/>
    </source>
</evidence>
<keyword evidence="2" id="KW-1185">Reference proteome</keyword>
<reference evidence="2" key="1">
    <citation type="journal article" date="2019" name="Int. J. Syst. Evol. Microbiol.">
        <title>The Global Catalogue of Microorganisms (GCM) 10K type strain sequencing project: providing services to taxonomists for standard genome sequencing and annotation.</title>
        <authorList>
            <consortium name="The Broad Institute Genomics Platform"/>
            <consortium name="The Broad Institute Genome Sequencing Center for Infectious Disease"/>
            <person name="Wu L."/>
            <person name="Ma J."/>
        </authorList>
    </citation>
    <scope>NUCLEOTIDE SEQUENCE [LARGE SCALE GENOMIC DNA]</scope>
    <source>
        <strain evidence="2">CGMCC 1.10698</strain>
    </source>
</reference>
<dbReference type="RefSeq" id="WP_230065780.1">
    <property type="nucleotide sequence ID" value="NZ_BAABLL010000010.1"/>
</dbReference>
<gene>
    <name evidence="1" type="ORF">ACFOW9_15460</name>
</gene>
<sequence>MPEAATRPIILRRLQLSTAAWRVLSETAADALDLTPATDDIGAPTPLDAQSSSAAWAELATLGLSPQVGEVQRAWMGAVALLLSAPITITARATYAGVSTTSVMGVRGGRGLAVHQRHLCESTSSGTTLTGSEDSVEVTLFDEENLWGAMERLLPPLSSVRAPAKAAPLNVDQVNGGDESLWPVHAPDGTAGDLAGALPVGALPEPLASLAAGEDSNVTLTVQSTAEGHPPRMWAGMWSVKDEHLYSVRTHNTAVSPQLAITEVPPGHIAHELIFAVVGAHDALTNVQAKA</sequence>
<dbReference type="Proteomes" id="UP001595773">
    <property type="component" value="Unassembled WGS sequence"/>
</dbReference>